<dbReference type="InterPro" id="IPR014001">
    <property type="entry name" value="Helicase_ATP-bd"/>
</dbReference>
<evidence type="ECO:0000256" key="2">
    <source>
        <dbReference type="ARBA" id="ARBA00022801"/>
    </source>
</evidence>
<dbReference type="InterPro" id="IPR001650">
    <property type="entry name" value="Helicase_C-like"/>
</dbReference>
<dbReference type="InterPro" id="IPR011545">
    <property type="entry name" value="DEAD/DEAH_box_helicase_dom"/>
</dbReference>
<evidence type="ECO:0000256" key="3">
    <source>
        <dbReference type="ARBA" id="ARBA00022806"/>
    </source>
</evidence>
<dbReference type="AlphaFoldDB" id="A0A244CTH9"/>
<keyword evidence="2" id="KW-0378">Hydrolase</keyword>
<dbReference type="PANTHER" id="PTHR43519:SF1">
    <property type="entry name" value="ATP-DEPENDENT RNA HELICASE HRPB"/>
    <property type="match status" value="1"/>
</dbReference>
<dbReference type="SMART" id="SM00490">
    <property type="entry name" value="HELICc"/>
    <property type="match status" value="1"/>
</dbReference>
<keyword evidence="4" id="KW-0067">ATP-binding</keyword>
<dbReference type="PROSITE" id="PS51194">
    <property type="entry name" value="HELICASE_CTER"/>
    <property type="match status" value="1"/>
</dbReference>
<organism evidence="7 8">
    <name type="scientific">Pseudoalteromonas ulvae</name>
    <dbReference type="NCBI Taxonomy" id="107327"/>
    <lineage>
        <taxon>Bacteria</taxon>
        <taxon>Pseudomonadati</taxon>
        <taxon>Pseudomonadota</taxon>
        <taxon>Gammaproteobacteria</taxon>
        <taxon>Alteromonadales</taxon>
        <taxon>Pseudoalteromonadaceae</taxon>
        <taxon>Pseudoalteromonas</taxon>
    </lineage>
</organism>
<dbReference type="Pfam" id="PF00270">
    <property type="entry name" value="DEAD"/>
    <property type="match status" value="1"/>
</dbReference>
<evidence type="ECO:0000313" key="7">
    <source>
        <dbReference type="EMBL" id="OUL58913.1"/>
    </source>
</evidence>
<dbReference type="InterPro" id="IPR027417">
    <property type="entry name" value="P-loop_NTPase"/>
</dbReference>
<feature type="domain" description="Helicase ATP-binding" evidence="5">
    <location>
        <begin position="12"/>
        <end position="165"/>
    </location>
</feature>
<gene>
    <name evidence="7" type="ORF">B1199_01105</name>
</gene>
<dbReference type="CDD" id="cd17917">
    <property type="entry name" value="DEXHc_RHA-like"/>
    <property type="match status" value="1"/>
</dbReference>
<dbReference type="Proteomes" id="UP000194841">
    <property type="component" value="Unassembled WGS sequence"/>
</dbReference>
<keyword evidence="1" id="KW-0547">Nucleotide-binding</keyword>
<dbReference type="RefSeq" id="WP_086742290.1">
    <property type="nucleotide sequence ID" value="NZ_MWPV01000001.1"/>
</dbReference>
<dbReference type="SUPFAM" id="SSF52540">
    <property type="entry name" value="P-loop containing nucleoside triphosphate hydrolases"/>
    <property type="match status" value="1"/>
</dbReference>
<evidence type="ECO:0008006" key="9">
    <source>
        <dbReference type="Google" id="ProtNLM"/>
    </source>
</evidence>
<proteinExistence type="predicted"/>
<reference evidence="7 8" key="1">
    <citation type="submission" date="2017-02" db="EMBL/GenBank/DDBJ databases">
        <title>Pseudoalteromonas ulvae TC14 Genome.</title>
        <authorList>
            <person name="Molmeret M."/>
        </authorList>
    </citation>
    <scope>NUCLEOTIDE SEQUENCE [LARGE SCALE GENOMIC DNA]</scope>
    <source>
        <strain evidence="7">TC14</strain>
    </source>
</reference>
<evidence type="ECO:0000256" key="1">
    <source>
        <dbReference type="ARBA" id="ARBA00022741"/>
    </source>
</evidence>
<sequence length="776" mass="86411">MTLPIDVLESTFLAQLPQSALIVSAQTGSGKSTRLPIWAAEHGKVLVVEPRRIACTSLAQFLAEQQGAPLGQEIGYAIRFETHFTPDTRIIFATPGVVLRWFFDNKLVEFTTVILDEFHERRWDTDLLLALLKQHQQHQLVVTSATLHAKKIATYLDARILSAQGRQFDVELKYMASDMRQMPSADHLSERIKHACDFALEHAQADILVFLPGKGEIQQAKQALSHLHVDLIALHSGSDRSTQLLALNKQANRRIILATNVAETSLTIAGIDCVIDTGLERRTHLRNGRTVLDMDCISADSSEQRKGRAGRTQAGLCIRLYGEFAPLIAHTPPEILRENLNELVLSAACASQGIHSLDFLEPLPQASLQRAIDDLQRLGALDAQLLATEHGKRLYPLPINSDLAHLISQMPNNSLRQAMGDVAAVIGVPKQVYQLSNSLEAIEALNQSLPNLCDVELCIALVRGQVADCLEVDSDALIEAKALAEQIRTAFDLPPLSHPASYNRDALLDAMMVHLPSAIFIAKQSGRHFTMNNAMQEVQIAKQSRVSECEAALVLDIFSLAGKGVKQARNLATCVAPFASKRLVQLNLTEQRLDHVYLEDNEIMADISHQFAGKVIQTTKQPVAPSAHTETLCQLIYQGDLLPGLLIKIDEQFQSAHLYAALNKLDPPDGCAKTFIRRSIEELGISELDEIALLDCSDFDLNFIPHWQLEEFNQLYPRQLQLAGLNLMIEYIVSNKTVMAHYHNGLRKEGPKRWELPTWSNWKIRYKKASKIIDIR</sequence>
<dbReference type="GO" id="GO:0004386">
    <property type="term" value="F:helicase activity"/>
    <property type="evidence" value="ECO:0007669"/>
    <property type="project" value="UniProtKB-KW"/>
</dbReference>
<accession>A0A244CTH9</accession>
<dbReference type="Gene3D" id="1.20.120.1080">
    <property type="match status" value="1"/>
</dbReference>
<keyword evidence="3" id="KW-0347">Helicase</keyword>
<dbReference type="GO" id="GO:0003676">
    <property type="term" value="F:nucleic acid binding"/>
    <property type="evidence" value="ECO:0007669"/>
    <property type="project" value="InterPro"/>
</dbReference>
<dbReference type="PANTHER" id="PTHR43519">
    <property type="entry name" value="ATP-DEPENDENT RNA HELICASE HRPB"/>
    <property type="match status" value="1"/>
</dbReference>
<evidence type="ECO:0000259" key="5">
    <source>
        <dbReference type="PROSITE" id="PS51192"/>
    </source>
</evidence>
<dbReference type="SMART" id="SM00487">
    <property type="entry name" value="DEXDc"/>
    <property type="match status" value="1"/>
</dbReference>
<evidence type="ECO:0000259" key="6">
    <source>
        <dbReference type="PROSITE" id="PS51194"/>
    </source>
</evidence>
<dbReference type="Pfam" id="PF00271">
    <property type="entry name" value="Helicase_C"/>
    <property type="match status" value="1"/>
</dbReference>
<keyword evidence="8" id="KW-1185">Reference proteome</keyword>
<evidence type="ECO:0000313" key="8">
    <source>
        <dbReference type="Proteomes" id="UP000194841"/>
    </source>
</evidence>
<name>A0A244CTH9_PSEDV</name>
<dbReference type="Gene3D" id="3.40.50.300">
    <property type="entry name" value="P-loop containing nucleotide triphosphate hydrolases"/>
    <property type="match status" value="2"/>
</dbReference>
<protein>
    <recommendedName>
        <fullName evidence="9">ATP-dependent helicase</fullName>
    </recommendedName>
</protein>
<evidence type="ECO:0000256" key="4">
    <source>
        <dbReference type="ARBA" id="ARBA00022840"/>
    </source>
</evidence>
<feature type="domain" description="Helicase C-terminal" evidence="6">
    <location>
        <begin position="191"/>
        <end position="351"/>
    </location>
</feature>
<comment type="caution">
    <text evidence="7">The sequence shown here is derived from an EMBL/GenBank/DDBJ whole genome shotgun (WGS) entry which is preliminary data.</text>
</comment>
<dbReference type="PROSITE" id="PS51192">
    <property type="entry name" value="HELICASE_ATP_BIND_1"/>
    <property type="match status" value="1"/>
</dbReference>
<dbReference type="OrthoDB" id="9805617at2"/>
<dbReference type="CDD" id="cd18791">
    <property type="entry name" value="SF2_C_RHA"/>
    <property type="match status" value="1"/>
</dbReference>
<dbReference type="GO" id="GO:0016787">
    <property type="term" value="F:hydrolase activity"/>
    <property type="evidence" value="ECO:0007669"/>
    <property type="project" value="UniProtKB-KW"/>
</dbReference>
<dbReference type="EMBL" id="MWPV01000001">
    <property type="protein sequence ID" value="OUL58913.1"/>
    <property type="molecule type" value="Genomic_DNA"/>
</dbReference>
<dbReference type="GO" id="GO:0005524">
    <property type="term" value="F:ATP binding"/>
    <property type="evidence" value="ECO:0007669"/>
    <property type="project" value="UniProtKB-KW"/>
</dbReference>